<feature type="compositionally biased region" description="Gly residues" evidence="1">
    <location>
        <begin position="206"/>
        <end position="218"/>
    </location>
</feature>
<dbReference type="EMBL" id="MN741031">
    <property type="protein sequence ID" value="QHU23506.1"/>
    <property type="molecule type" value="Genomic_DNA"/>
</dbReference>
<feature type="region of interest" description="Disordered" evidence="1">
    <location>
        <begin position="205"/>
        <end position="224"/>
    </location>
</feature>
<reference evidence="3" key="1">
    <citation type="journal article" date="2020" name="Nature">
        <title>Giant virus diversity and host interactions through global metagenomics.</title>
        <authorList>
            <person name="Schulz F."/>
            <person name="Roux S."/>
            <person name="Paez-Espino D."/>
            <person name="Jungbluth S."/>
            <person name="Walsh D.A."/>
            <person name="Denef V.J."/>
            <person name="McMahon K.D."/>
            <person name="Konstantinidis K.T."/>
            <person name="Eloe-Fadrosh E.A."/>
            <person name="Kyrpides N.C."/>
            <person name="Woyke T."/>
        </authorList>
    </citation>
    <scope>NUCLEOTIDE SEQUENCE</scope>
    <source>
        <strain evidence="3">GVMAG-S-ERX555907-94</strain>
    </source>
</reference>
<evidence type="ECO:0000313" key="3">
    <source>
        <dbReference type="EMBL" id="QHU23506.1"/>
    </source>
</evidence>
<dbReference type="InterPro" id="IPR043915">
    <property type="entry name" value="P9_TM"/>
</dbReference>
<accession>A0A6C0L2D0</accession>
<sequence>MTPLWINDVSILYKGDYLFEIIPNKKFDFNRKLNSLVRLSIYYSSIMFFVNRDTNIFIIPIVVGALSVVLNKNHSKTQITESTHKLQMNEIQNMENDINSLSESCRVPTAENPFMNPLQTTVNPDERSCTSYNNKGLQKDIDTKFNNDLYRDANDIFGKNNSQRQFYTVPGGSIPNDQEAFTKWLYQTPPTCKEGNKVQCFANIEGGPGRMGQGGPGSSGPHNP</sequence>
<dbReference type="AlphaFoldDB" id="A0A6C0L2D0"/>
<dbReference type="Pfam" id="PF19066">
    <property type="entry name" value="P9_TM"/>
    <property type="match status" value="1"/>
</dbReference>
<proteinExistence type="predicted"/>
<name>A0A6C0L2D0_9ZZZZ</name>
<evidence type="ECO:0000256" key="1">
    <source>
        <dbReference type="SAM" id="MobiDB-lite"/>
    </source>
</evidence>
<feature type="domain" description="Minor capsid protein P9 transmembrane helices" evidence="2">
    <location>
        <begin position="4"/>
        <end position="71"/>
    </location>
</feature>
<organism evidence="3">
    <name type="scientific">viral metagenome</name>
    <dbReference type="NCBI Taxonomy" id="1070528"/>
    <lineage>
        <taxon>unclassified sequences</taxon>
        <taxon>metagenomes</taxon>
        <taxon>organismal metagenomes</taxon>
    </lineage>
</organism>
<protein>
    <recommendedName>
        <fullName evidence="2">Minor capsid protein P9 transmembrane helices domain-containing protein</fullName>
    </recommendedName>
</protein>
<evidence type="ECO:0000259" key="2">
    <source>
        <dbReference type="Pfam" id="PF19066"/>
    </source>
</evidence>